<feature type="domain" description="Endonuclease/exonuclease/phosphatase" evidence="12">
    <location>
        <begin position="77"/>
        <end position="370"/>
    </location>
</feature>
<accession>A0AAN9YWH4</accession>
<keyword evidence="6" id="KW-0227">DNA damage</keyword>
<dbReference type="Gene3D" id="3.60.10.10">
    <property type="entry name" value="Endonuclease/exonuclease/phosphatase"/>
    <property type="match status" value="1"/>
</dbReference>
<evidence type="ECO:0000256" key="11">
    <source>
        <dbReference type="SAM" id="MobiDB-lite"/>
    </source>
</evidence>
<dbReference type="GO" id="GO:0070260">
    <property type="term" value="F:5'-tyrosyl-DNA phosphodiesterase activity"/>
    <property type="evidence" value="ECO:0007669"/>
    <property type="project" value="TreeGrafter"/>
</dbReference>
<dbReference type="InterPro" id="IPR036691">
    <property type="entry name" value="Endo/exonu/phosph_ase_sf"/>
</dbReference>
<evidence type="ECO:0000259" key="12">
    <source>
        <dbReference type="Pfam" id="PF03372"/>
    </source>
</evidence>
<evidence type="ECO:0000256" key="3">
    <source>
        <dbReference type="ARBA" id="ARBA00004322"/>
    </source>
</evidence>
<dbReference type="AlphaFoldDB" id="A0AAN9YWH4"/>
<evidence type="ECO:0000256" key="8">
    <source>
        <dbReference type="ARBA" id="ARBA00022842"/>
    </source>
</evidence>
<name>A0AAN9YWH4_9PEZI</name>
<keyword evidence="10" id="KW-0539">Nucleus</keyword>
<evidence type="ECO:0000256" key="6">
    <source>
        <dbReference type="ARBA" id="ARBA00022763"/>
    </source>
</evidence>
<keyword evidence="9" id="KW-0234">DNA repair</keyword>
<evidence type="ECO:0000256" key="9">
    <source>
        <dbReference type="ARBA" id="ARBA00023204"/>
    </source>
</evidence>
<keyword evidence="14" id="KW-1185">Reference proteome</keyword>
<evidence type="ECO:0000313" key="13">
    <source>
        <dbReference type="EMBL" id="KAK7756425.1"/>
    </source>
</evidence>
<dbReference type="GO" id="GO:0005737">
    <property type="term" value="C:cytoplasm"/>
    <property type="evidence" value="ECO:0007669"/>
    <property type="project" value="TreeGrafter"/>
</dbReference>
<dbReference type="PANTHER" id="PTHR15822">
    <property type="entry name" value="TRAF AND TNF RECEPTOR-ASSOCIATED PROTEIN"/>
    <property type="match status" value="1"/>
</dbReference>
<comment type="cofactor">
    <cofactor evidence="1">
        <name>Mn(2+)</name>
        <dbReference type="ChEBI" id="CHEBI:29035"/>
    </cofactor>
</comment>
<organism evidence="13 14">
    <name type="scientific">Diatrype stigma</name>
    <dbReference type="NCBI Taxonomy" id="117547"/>
    <lineage>
        <taxon>Eukaryota</taxon>
        <taxon>Fungi</taxon>
        <taxon>Dikarya</taxon>
        <taxon>Ascomycota</taxon>
        <taxon>Pezizomycotina</taxon>
        <taxon>Sordariomycetes</taxon>
        <taxon>Xylariomycetidae</taxon>
        <taxon>Xylariales</taxon>
        <taxon>Diatrypaceae</taxon>
        <taxon>Diatrype</taxon>
    </lineage>
</organism>
<keyword evidence="4" id="KW-0540">Nuclease</keyword>
<dbReference type="EMBL" id="JAKJXP020000007">
    <property type="protein sequence ID" value="KAK7756425.1"/>
    <property type="molecule type" value="Genomic_DNA"/>
</dbReference>
<dbReference type="GO" id="GO:0003697">
    <property type="term" value="F:single-stranded DNA binding"/>
    <property type="evidence" value="ECO:0007669"/>
    <property type="project" value="TreeGrafter"/>
</dbReference>
<gene>
    <name evidence="13" type="ORF">SLS62_001651</name>
</gene>
<dbReference type="GO" id="GO:0006302">
    <property type="term" value="P:double-strand break repair"/>
    <property type="evidence" value="ECO:0007669"/>
    <property type="project" value="TreeGrafter"/>
</dbReference>
<dbReference type="InterPro" id="IPR051547">
    <property type="entry name" value="TDP2-like"/>
</dbReference>
<dbReference type="CDD" id="cd09080">
    <property type="entry name" value="TDP2"/>
    <property type="match status" value="1"/>
</dbReference>
<sequence length="381" mass="41760">MANELMRKAMQQIAASKKSADQMPWTPDQPHPQPYYAFDGRAWEPHQPETGTGTGAGAGTGSAAGPDSSFSRLALYSWNIDFMLPHAEERMRSALAHLEPLVTATTTTPTAAVVIFLQECVASDLATIAAAPWVRDRFYLSDLTPAAWESGHYGTAALVDRRLPAPRSVFRVHYAQTRMERDALFVDLLLHSSSSRDGGSSDDGKGKEKKLIRLCNTHLESLALDPPLRPAQVKLFAGYMHGSNDDDTTTTAATTGDGKQPPKAHGAVAAGDFNAIQPFDRTLHADNGLRDAFLERGGREDTPEAYTWGQQAPTGLRNMYGCSRMDKVYFCGGLKLLKFERFGADVQLEGGSYKEEFEGFDIEKPWITDHLGIMAEFDVVD</sequence>
<evidence type="ECO:0000313" key="14">
    <source>
        <dbReference type="Proteomes" id="UP001320420"/>
    </source>
</evidence>
<dbReference type="PANTHER" id="PTHR15822:SF4">
    <property type="entry name" value="TYROSYL-DNA PHOSPHODIESTERASE 2"/>
    <property type="match status" value="1"/>
</dbReference>
<comment type="caution">
    <text evidence="13">The sequence shown here is derived from an EMBL/GenBank/DDBJ whole genome shotgun (WGS) entry which is preliminary data.</text>
</comment>
<reference evidence="13 14" key="1">
    <citation type="submission" date="2024-02" db="EMBL/GenBank/DDBJ databases">
        <title>De novo assembly and annotation of 12 fungi associated with fruit tree decline syndrome in Ontario, Canada.</title>
        <authorList>
            <person name="Sulman M."/>
            <person name="Ellouze W."/>
            <person name="Ilyukhin E."/>
        </authorList>
    </citation>
    <scope>NUCLEOTIDE SEQUENCE [LARGE SCALE GENOMIC DNA]</scope>
    <source>
        <strain evidence="13 14">M11/M66-122</strain>
    </source>
</reference>
<dbReference type="Pfam" id="PF03372">
    <property type="entry name" value="Exo_endo_phos"/>
    <property type="match status" value="1"/>
</dbReference>
<keyword evidence="7" id="KW-0378">Hydrolase</keyword>
<evidence type="ECO:0000256" key="10">
    <source>
        <dbReference type="ARBA" id="ARBA00023242"/>
    </source>
</evidence>
<dbReference type="GO" id="GO:0004518">
    <property type="term" value="F:nuclease activity"/>
    <property type="evidence" value="ECO:0007669"/>
    <property type="project" value="UniProtKB-KW"/>
</dbReference>
<evidence type="ECO:0000256" key="1">
    <source>
        <dbReference type="ARBA" id="ARBA00001936"/>
    </source>
</evidence>
<evidence type="ECO:0000256" key="7">
    <source>
        <dbReference type="ARBA" id="ARBA00022801"/>
    </source>
</evidence>
<dbReference type="GO" id="GO:0046872">
    <property type="term" value="F:metal ion binding"/>
    <property type="evidence" value="ECO:0007669"/>
    <property type="project" value="UniProtKB-KW"/>
</dbReference>
<protein>
    <recommendedName>
        <fullName evidence="12">Endonuclease/exonuclease/phosphatase domain-containing protein</fullName>
    </recommendedName>
</protein>
<comment type="subcellular location">
    <subcellularLocation>
        <location evidence="3">Nucleus</location>
        <location evidence="3">PML body</location>
    </subcellularLocation>
</comment>
<feature type="region of interest" description="Disordered" evidence="11">
    <location>
        <begin position="246"/>
        <end position="266"/>
    </location>
</feature>
<comment type="cofactor">
    <cofactor evidence="2">
        <name>Mg(2+)</name>
        <dbReference type="ChEBI" id="CHEBI:18420"/>
    </cofactor>
</comment>
<keyword evidence="5" id="KW-0479">Metal-binding</keyword>
<feature type="region of interest" description="Disordered" evidence="11">
    <location>
        <begin position="1"/>
        <end position="64"/>
    </location>
</feature>
<feature type="compositionally biased region" description="Gly residues" evidence="11">
    <location>
        <begin position="52"/>
        <end position="62"/>
    </location>
</feature>
<feature type="compositionally biased region" description="Low complexity" evidence="11">
    <location>
        <begin position="249"/>
        <end position="258"/>
    </location>
</feature>
<dbReference type="SUPFAM" id="SSF56219">
    <property type="entry name" value="DNase I-like"/>
    <property type="match status" value="1"/>
</dbReference>
<proteinExistence type="predicted"/>
<evidence type="ECO:0000256" key="5">
    <source>
        <dbReference type="ARBA" id="ARBA00022723"/>
    </source>
</evidence>
<dbReference type="Proteomes" id="UP001320420">
    <property type="component" value="Unassembled WGS sequence"/>
</dbReference>
<evidence type="ECO:0000256" key="2">
    <source>
        <dbReference type="ARBA" id="ARBA00001946"/>
    </source>
</evidence>
<dbReference type="InterPro" id="IPR005135">
    <property type="entry name" value="Endo/exonuclease/phosphatase"/>
</dbReference>
<keyword evidence="8" id="KW-0460">Magnesium</keyword>
<evidence type="ECO:0000256" key="4">
    <source>
        <dbReference type="ARBA" id="ARBA00022722"/>
    </source>
</evidence>